<organism evidence="2">
    <name type="scientific">viral metagenome</name>
    <dbReference type="NCBI Taxonomy" id="1070528"/>
    <lineage>
        <taxon>unclassified sequences</taxon>
        <taxon>metagenomes</taxon>
        <taxon>organismal metagenomes</taxon>
    </lineage>
</organism>
<protein>
    <submittedName>
        <fullName evidence="2">Uncharacterized protein</fullName>
    </submittedName>
</protein>
<reference evidence="2" key="1">
    <citation type="journal article" date="2020" name="Nature">
        <title>Giant virus diversity and host interactions through global metagenomics.</title>
        <authorList>
            <person name="Schulz F."/>
            <person name="Roux S."/>
            <person name="Paez-Espino D."/>
            <person name="Jungbluth S."/>
            <person name="Walsh D.A."/>
            <person name="Denef V.J."/>
            <person name="McMahon K.D."/>
            <person name="Konstantinidis K.T."/>
            <person name="Eloe-Fadrosh E.A."/>
            <person name="Kyrpides N.C."/>
            <person name="Woyke T."/>
        </authorList>
    </citation>
    <scope>NUCLEOTIDE SEQUENCE</scope>
    <source>
        <strain evidence="2">GVMAG-M-3300019093-7</strain>
    </source>
</reference>
<name>A0A6C0BVC8_9ZZZZ</name>
<dbReference type="EMBL" id="MN739265">
    <property type="protein sequence ID" value="QHS96186.1"/>
    <property type="molecule type" value="Genomic_DNA"/>
</dbReference>
<proteinExistence type="predicted"/>
<sequence>MDHADHADRMLMNLGDPDEAFQETVSININEKKYYGKKIISPENAQYSLDMWNTLYNPNTGLLLRINETPLMNHIYNNEKYLFFSELGNEVTENCKNACKIAQEKLENIGYFHTDLYYNDYYNCNNVRKVNEDYYPIDVFKIVKKLDGGKRKKTNRKKTKRKKTKRKKTKRKKTKRKKINDL</sequence>
<evidence type="ECO:0000256" key="1">
    <source>
        <dbReference type="SAM" id="MobiDB-lite"/>
    </source>
</evidence>
<feature type="compositionally biased region" description="Basic residues" evidence="1">
    <location>
        <begin position="150"/>
        <end position="182"/>
    </location>
</feature>
<feature type="region of interest" description="Disordered" evidence="1">
    <location>
        <begin position="148"/>
        <end position="182"/>
    </location>
</feature>
<accession>A0A6C0BVC8</accession>
<evidence type="ECO:0000313" key="2">
    <source>
        <dbReference type="EMBL" id="QHS96186.1"/>
    </source>
</evidence>
<dbReference type="AlphaFoldDB" id="A0A6C0BVC8"/>